<dbReference type="InterPro" id="IPR042099">
    <property type="entry name" value="ANL_N_sf"/>
</dbReference>
<feature type="domain" description="Carrier" evidence="3">
    <location>
        <begin position="458"/>
        <end position="501"/>
    </location>
</feature>
<feature type="transmembrane region" description="Helical" evidence="1">
    <location>
        <begin position="637"/>
        <end position="656"/>
    </location>
</feature>
<dbReference type="PANTHER" id="PTHR43767:SF1">
    <property type="entry name" value="NONRIBOSOMAL PEPTIDE SYNTHASE PES1 (EUROFUNG)-RELATED"/>
    <property type="match status" value="1"/>
</dbReference>
<proteinExistence type="predicted"/>
<evidence type="ECO:0000259" key="2">
    <source>
        <dbReference type="Pfam" id="PF00501"/>
    </source>
</evidence>
<gene>
    <name evidence="4" type="ORF">CQY20_04030</name>
</gene>
<dbReference type="OrthoDB" id="8445630at2"/>
<organism evidence="4 5">
    <name type="scientific">Mycolicibacterium agri</name>
    <name type="common">Mycobacterium agri</name>
    <dbReference type="NCBI Taxonomy" id="36811"/>
    <lineage>
        <taxon>Bacteria</taxon>
        <taxon>Bacillati</taxon>
        <taxon>Actinomycetota</taxon>
        <taxon>Actinomycetes</taxon>
        <taxon>Mycobacteriales</taxon>
        <taxon>Mycobacteriaceae</taxon>
        <taxon>Mycolicibacterium</taxon>
    </lineage>
</organism>
<evidence type="ECO:0000313" key="4">
    <source>
        <dbReference type="EMBL" id="PEG42045.1"/>
    </source>
</evidence>
<dbReference type="Pfam" id="PF00501">
    <property type="entry name" value="AMP-binding"/>
    <property type="match status" value="1"/>
</dbReference>
<protein>
    <submittedName>
        <fullName evidence="4">AMP-dependent synthetase</fullName>
    </submittedName>
</protein>
<feature type="domain" description="AMP-dependent synthetase/ligase" evidence="2">
    <location>
        <begin position="111"/>
        <end position="320"/>
    </location>
</feature>
<dbReference type="SUPFAM" id="SSF47336">
    <property type="entry name" value="ACP-like"/>
    <property type="match status" value="1"/>
</dbReference>
<feature type="transmembrane region" description="Helical" evidence="1">
    <location>
        <begin position="592"/>
        <end position="611"/>
    </location>
</feature>
<accession>A0A2A7NDD2</accession>
<feature type="transmembrane region" description="Helical" evidence="1">
    <location>
        <begin position="668"/>
        <end position="688"/>
    </location>
</feature>
<name>A0A2A7NDD2_MYCAG</name>
<keyword evidence="1" id="KW-0812">Transmembrane</keyword>
<dbReference type="InterPro" id="IPR000873">
    <property type="entry name" value="AMP-dep_synth/lig_dom"/>
</dbReference>
<reference evidence="4 5" key="1">
    <citation type="submission" date="2017-10" db="EMBL/GenBank/DDBJ databases">
        <title>The new phylogeny of genus Mycobacterium.</title>
        <authorList>
            <person name="Tortoli E."/>
            <person name="Trovato A."/>
            <person name="Cirillo D.M."/>
        </authorList>
    </citation>
    <scope>NUCLEOTIDE SEQUENCE [LARGE SCALE GENOMIC DNA]</scope>
    <source>
        <strain evidence="4 5">CCUG37673</strain>
    </source>
</reference>
<keyword evidence="5" id="KW-1185">Reference proteome</keyword>
<dbReference type="RefSeq" id="WP_097938358.1">
    <property type="nucleotide sequence ID" value="NZ_BLKS01000001.1"/>
</dbReference>
<dbReference type="InterPro" id="IPR050237">
    <property type="entry name" value="ATP-dep_AMP-bd_enzyme"/>
</dbReference>
<dbReference type="InterPro" id="IPR009081">
    <property type="entry name" value="PP-bd_ACP"/>
</dbReference>
<sequence>MSRLIDHLRSHGDLIAVLTEHTSLTYRELADQVAGVAAELGDTRRLVLLETRNDLPALTGYLGALAGGHVVLPVPAGREHAAVLSTYDPDVVIDADGVHARRRGSAHRLHADLALLLSTSGTTGSPKLVRLSHTNLLANAAAIAEYLDIRQTDRAATTLPMSYCYGLSVVHSHLLRGAALILTDHSVVDDEFWTLFRRHRGTSFAGVPYTFEVLERIGFDGFDLPHLRYITQAGGRLSPERVRSFAALGQRKGWRLFVMYGATEATSRMAYLPPELAQAHPSSIGRPIPGGEFTIEPVDGWSDPDAGELVYRGPNVMMGYAHGPADLALGKTVETLRTGDVARRTADGLYEVIGRSSRFVKLYGLRIDLQRVESILSAAGVTAFCVDHDGKLVVAAVDATECADVQHLTATAAGLPPAAVRVVSVPELPLLPSGKPDYRTIRALAGHADEPAAAATDLRTLFADVLQIDGRTIRPDQSFVDLGGNSLSYVAMSVRLERALGGLPADWHRRPLAELQRTASPTRRSWPWLNATLETSVALRAAAIVLIVGSHATLYEMWGGAHLLLGIAGYNFARFCLTPVPRVQRMRHLRNTIGWIVVPSVIWIAIALVITDDYHWTNLLLAEKFFGPPHSMTAGRLWFVEVLVWILIALTLVCWLPAADRWERRRPFAFAAAFLVVGLALRYELLGLHFGHEAWFTVLAFWFFAVGWAAAKSSTVWQRIAVSAVLIVSLHGYFGSTSREMLVLSGFLLLIWLPAIRCPAWLTVVAGTVAEASLYTYLTHYQVYPLFDAHPLLGVVAAIVVGVLLTRLLNAARSRLRERAERAAMKASVPALR</sequence>
<comment type="caution">
    <text evidence="4">The sequence shown here is derived from an EMBL/GenBank/DDBJ whole genome shotgun (WGS) entry which is preliminary data.</text>
</comment>
<dbReference type="PANTHER" id="PTHR43767">
    <property type="entry name" value="LONG-CHAIN-FATTY-ACID--COA LIGASE"/>
    <property type="match status" value="1"/>
</dbReference>
<dbReference type="GO" id="GO:0016878">
    <property type="term" value="F:acid-thiol ligase activity"/>
    <property type="evidence" value="ECO:0007669"/>
    <property type="project" value="UniProtKB-ARBA"/>
</dbReference>
<dbReference type="Proteomes" id="UP000220914">
    <property type="component" value="Unassembled WGS sequence"/>
</dbReference>
<dbReference type="InterPro" id="IPR045851">
    <property type="entry name" value="AMP-bd_C_sf"/>
</dbReference>
<keyword evidence="1" id="KW-1133">Transmembrane helix</keyword>
<feature type="transmembrane region" description="Helical" evidence="1">
    <location>
        <begin position="561"/>
        <end position="580"/>
    </location>
</feature>
<dbReference type="Gene3D" id="3.30.300.30">
    <property type="match status" value="1"/>
</dbReference>
<evidence type="ECO:0000313" key="5">
    <source>
        <dbReference type="Proteomes" id="UP000220914"/>
    </source>
</evidence>
<dbReference type="AlphaFoldDB" id="A0A2A7NDD2"/>
<keyword evidence="1" id="KW-0472">Membrane</keyword>
<dbReference type="Pfam" id="PF00550">
    <property type="entry name" value="PP-binding"/>
    <property type="match status" value="1"/>
</dbReference>
<dbReference type="EMBL" id="PDCP01000004">
    <property type="protein sequence ID" value="PEG42045.1"/>
    <property type="molecule type" value="Genomic_DNA"/>
</dbReference>
<evidence type="ECO:0000259" key="3">
    <source>
        <dbReference type="Pfam" id="PF00550"/>
    </source>
</evidence>
<evidence type="ECO:0000256" key="1">
    <source>
        <dbReference type="SAM" id="Phobius"/>
    </source>
</evidence>
<dbReference type="Gene3D" id="3.40.50.12780">
    <property type="entry name" value="N-terminal domain of ligase-like"/>
    <property type="match status" value="1"/>
</dbReference>
<dbReference type="SUPFAM" id="SSF56801">
    <property type="entry name" value="Acetyl-CoA synthetase-like"/>
    <property type="match status" value="1"/>
</dbReference>
<dbReference type="InterPro" id="IPR036736">
    <property type="entry name" value="ACP-like_sf"/>
</dbReference>
<dbReference type="Gene3D" id="1.10.1200.10">
    <property type="entry name" value="ACP-like"/>
    <property type="match status" value="1"/>
</dbReference>
<feature type="transmembrane region" description="Helical" evidence="1">
    <location>
        <begin position="694"/>
        <end position="711"/>
    </location>
</feature>
<feature type="transmembrane region" description="Helical" evidence="1">
    <location>
        <begin position="790"/>
        <end position="809"/>
    </location>
</feature>